<accession>A0ABV7DM73</accession>
<keyword evidence="4" id="KW-0460">Magnesium</keyword>
<dbReference type="InterPro" id="IPR015797">
    <property type="entry name" value="NUDIX_hydrolase-like_dom_sf"/>
</dbReference>
<gene>
    <name evidence="6" type="ORF">ACFOHH_20355</name>
</gene>
<dbReference type="CDD" id="cd04666">
    <property type="entry name" value="NUDIX_DIPP2_like_Nudt4"/>
    <property type="match status" value="1"/>
</dbReference>
<dbReference type="InterPro" id="IPR047198">
    <property type="entry name" value="DDP-like_NUDIX"/>
</dbReference>
<dbReference type="InterPro" id="IPR000086">
    <property type="entry name" value="NUDIX_hydrolase_dom"/>
</dbReference>
<evidence type="ECO:0000259" key="5">
    <source>
        <dbReference type="PROSITE" id="PS51462"/>
    </source>
</evidence>
<dbReference type="SUPFAM" id="SSF55811">
    <property type="entry name" value="Nudix"/>
    <property type="match status" value="1"/>
</dbReference>
<dbReference type="RefSeq" id="WP_257314667.1">
    <property type="nucleotide sequence ID" value="NZ_JANFDG010000007.1"/>
</dbReference>
<evidence type="ECO:0000313" key="7">
    <source>
        <dbReference type="Proteomes" id="UP001595377"/>
    </source>
</evidence>
<reference evidence="7" key="1">
    <citation type="journal article" date="2019" name="Int. J. Syst. Evol. Microbiol.">
        <title>The Global Catalogue of Microorganisms (GCM) 10K type strain sequencing project: providing services to taxonomists for standard genome sequencing and annotation.</title>
        <authorList>
            <consortium name="The Broad Institute Genomics Platform"/>
            <consortium name="The Broad Institute Genome Sequencing Center for Infectious Disease"/>
            <person name="Wu L."/>
            <person name="Ma J."/>
        </authorList>
    </citation>
    <scope>NUCLEOTIDE SEQUENCE [LARGE SCALE GENOMIC DNA]</scope>
    <source>
        <strain evidence="7">KCTC 52677</strain>
    </source>
</reference>
<organism evidence="6 7">
    <name type="scientific">Shinella pollutisoli</name>
    <dbReference type="NCBI Taxonomy" id="2250594"/>
    <lineage>
        <taxon>Bacteria</taxon>
        <taxon>Pseudomonadati</taxon>
        <taxon>Pseudomonadota</taxon>
        <taxon>Alphaproteobacteria</taxon>
        <taxon>Hyphomicrobiales</taxon>
        <taxon>Rhizobiaceae</taxon>
        <taxon>Shinella</taxon>
    </lineage>
</organism>
<dbReference type="EMBL" id="JBHRSP010000034">
    <property type="protein sequence ID" value="MFC3075474.1"/>
    <property type="molecule type" value="Genomic_DNA"/>
</dbReference>
<feature type="domain" description="Nudix hydrolase" evidence="5">
    <location>
        <begin position="11"/>
        <end position="144"/>
    </location>
</feature>
<keyword evidence="7" id="KW-1185">Reference proteome</keyword>
<protein>
    <submittedName>
        <fullName evidence="6">NUDIX hydrolase</fullName>
    </submittedName>
</protein>
<dbReference type="PANTHER" id="PTHR12629:SF0">
    <property type="entry name" value="DIPHOSPHOINOSITOL-POLYPHOSPHATE DIPHOSPHATASE"/>
    <property type="match status" value="1"/>
</dbReference>
<keyword evidence="3 6" id="KW-0378">Hydrolase</keyword>
<dbReference type="PANTHER" id="PTHR12629">
    <property type="entry name" value="DIPHOSPHOINOSITOL POLYPHOSPHATE PHOSPHOHYDROLASE"/>
    <property type="match status" value="1"/>
</dbReference>
<evidence type="ECO:0000256" key="4">
    <source>
        <dbReference type="ARBA" id="ARBA00022842"/>
    </source>
</evidence>
<evidence type="ECO:0000256" key="3">
    <source>
        <dbReference type="ARBA" id="ARBA00022801"/>
    </source>
</evidence>
<dbReference type="Gene3D" id="3.90.79.10">
    <property type="entry name" value="Nucleoside Triphosphate Pyrophosphohydrolase"/>
    <property type="match status" value="1"/>
</dbReference>
<keyword evidence="2" id="KW-0479">Metal-binding</keyword>
<evidence type="ECO:0000256" key="2">
    <source>
        <dbReference type="ARBA" id="ARBA00022723"/>
    </source>
</evidence>
<sequence length="145" mass="16034">MSAAAPAAAGDALLQYGAIPWRKDRRGRMRVLLVTSRGRGRWIVPKGWPAADRPPYLSAAMEAFEEAGVIGDIMTHPLAGYHYVKEAADGSLQQRHVTLYGLRVRGTLTNWPERAERRRRWFDPEEAAGAVDNAQLAQAIRTIAA</sequence>
<comment type="cofactor">
    <cofactor evidence="1">
        <name>Mg(2+)</name>
        <dbReference type="ChEBI" id="CHEBI:18420"/>
    </cofactor>
</comment>
<name>A0ABV7DM73_9HYPH</name>
<evidence type="ECO:0000256" key="1">
    <source>
        <dbReference type="ARBA" id="ARBA00001946"/>
    </source>
</evidence>
<dbReference type="Pfam" id="PF00293">
    <property type="entry name" value="NUDIX"/>
    <property type="match status" value="1"/>
</dbReference>
<dbReference type="Proteomes" id="UP001595377">
    <property type="component" value="Unassembled WGS sequence"/>
</dbReference>
<dbReference type="GO" id="GO:0016787">
    <property type="term" value="F:hydrolase activity"/>
    <property type="evidence" value="ECO:0007669"/>
    <property type="project" value="UniProtKB-KW"/>
</dbReference>
<evidence type="ECO:0000313" key="6">
    <source>
        <dbReference type="EMBL" id="MFC3075474.1"/>
    </source>
</evidence>
<proteinExistence type="predicted"/>
<comment type="caution">
    <text evidence="6">The sequence shown here is derived from an EMBL/GenBank/DDBJ whole genome shotgun (WGS) entry which is preliminary data.</text>
</comment>
<dbReference type="PROSITE" id="PS51462">
    <property type="entry name" value="NUDIX"/>
    <property type="match status" value="1"/>
</dbReference>